<dbReference type="SUPFAM" id="SSF54791">
    <property type="entry name" value="Eukaryotic type KH-domain (KH-domain type I)"/>
    <property type="match status" value="1"/>
</dbReference>
<dbReference type="InterPro" id="IPR004087">
    <property type="entry name" value="KH_dom"/>
</dbReference>
<dbReference type="InterPro" id="IPR036612">
    <property type="entry name" value="KH_dom_type_1_sf"/>
</dbReference>
<evidence type="ECO:0000259" key="3">
    <source>
        <dbReference type="SMART" id="SM00322"/>
    </source>
</evidence>
<feature type="compositionally biased region" description="Low complexity" evidence="2">
    <location>
        <begin position="1"/>
        <end position="32"/>
    </location>
</feature>
<sequence length="303" mass="32745">MASSSRSSSPDSAALLCRSDSGTTVSSDGSDVAAIGPVASVSLPNVGSQPQAKPRGFGPRRQQQFNRRTVAGQKLSELMRLCSHEYAANESYYHAINALLREITDANISSPARSVVAASLSNTSVDSGVSSPPAVKIQPVLPPAPKCRDMPFSMSRRIPIPENPHFNLIGRIVGPRGLTIRELETKYQCRIYVRGQGSVHDPKKAEALINKPGWEHLKEELHVLIIAGGYSQAEVVCRLEAAAHFLDRLIHPQCFDAFKKRQLVSLALMNGTFRSPNNQAVRSESSTSKKSTLPSPPQVTGAI</sequence>
<dbReference type="Pfam" id="PF22675">
    <property type="entry name" value="KH-I_KHDC4-BBP"/>
    <property type="match status" value="1"/>
</dbReference>
<keyword evidence="4" id="KW-1185">Reference proteome</keyword>
<protein>
    <submittedName>
        <fullName evidence="5">KH domain-containing protein</fullName>
    </submittedName>
</protein>
<dbReference type="Gene3D" id="3.30.1370.10">
    <property type="entry name" value="K Homology domain, type 1"/>
    <property type="match status" value="1"/>
</dbReference>
<evidence type="ECO:0000256" key="2">
    <source>
        <dbReference type="SAM" id="MobiDB-lite"/>
    </source>
</evidence>
<dbReference type="PANTHER" id="PTHR11208">
    <property type="entry name" value="RNA-BINDING PROTEIN RELATED"/>
    <property type="match status" value="1"/>
</dbReference>
<reference evidence="4" key="1">
    <citation type="journal article" date="2013" name="Genetics">
        <title>The draft genome and transcriptome of Panagrellus redivivus are shaped by the harsh demands of a free-living lifestyle.</title>
        <authorList>
            <person name="Srinivasan J."/>
            <person name="Dillman A.R."/>
            <person name="Macchietto M.G."/>
            <person name="Heikkinen L."/>
            <person name="Lakso M."/>
            <person name="Fracchia K.M."/>
            <person name="Antoshechkin I."/>
            <person name="Mortazavi A."/>
            <person name="Wong G."/>
            <person name="Sternberg P.W."/>
        </authorList>
    </citation>
    <scope>NUCLEOTIDE SEQUENCE [LARGE SCALE GENOMIC DNA]</scope>
    <source>
        <strain evidence="4">MT8872</strain>
    </source>
</reference>
<proteinExistence type="predicted"/>
<feature type="domain" description="K Homology" evidence="3">
    <location>
        <begin position="152"/>
        <end position="251"/>
    </location>
</feature>
<dbReference type="GO" id="GO:0005634">
    <property type="term" value="C:nucleus"/>
    <property type="evidence" value="ECO:0007669"/>
    <property type="project" value="TreeGrafter"/>
</dbReference>
<feature type="region of interest" description="Disordered" evidence="2">
    <location>
        <begin position="1"/>
        <end position="63"/>
    </location>
</feature>
<reference evidence="5" key="2">
    <citation type="submission" date="2020-10" db="UniProtKB">
        <authorList>
            <consortium name="WormBaseParasite"/>
        </authorList>
    </citation>
    <scope>IDENTIFICATION</scope>
</reference>
<dbReference type="PANTHER" id="PTHR11208:SF42">
    <property type="entry name" value="QUAKING RELATED 54B, ISOFORM E"/>
    <property type="match status" value="1"/>
</dbReference>
<dbReference type="GO" id="GO:0003729">
    <property type="term" value="F:mRNA binding"/>
    <property type="evidence" value="ECO:0007669"/>
    <property type="project" value="TreeGrafter"/>
</dbReference>
<dbReference type="InterPro" id="IPR055256">
    <property type="entry name" value="KH_1_KHDC4/BBP-like"/>
</dbReference>
<feature type="compositionally biased region" description="Polar residues" evidence="2">
    <location>
        <begin position="42"/>
        <end position="51"/>
    </location>
</feature>
<dbReference type="InterPro" id="IPR045071">
    <property type="entry name" value="BBP-like"/>
</dbReference>
<dbReference type="GO" id="GO:0048024">
    <property type="term" value="P:regulation of mRNA splicing, via spliceosome"/>
    <property type="evidence" value="ECO:0007669"/>
    <property type="project" value="TreeGrafter"/>
</dbReference>
<organism evidence="4 5">
    <name type="scientific">Panagrellus redivivus</name>
    <name type="common">Microworm</name>
    <dbReference type="NCBI Taxonomy" id="6233"/>
    <lineage>
        <taxon>Eukaryota</taxon>
        <taxon>Metazoa</taxon>
        <taxon>Ecdysozoa</taxon>
        <taxon>Nematoda</taxon>
        <taxon>Chromadorea</taxon>
        <taxon>Rhabditida</taxon>
        <taxon>Tylenchina</taxon>
        <taxon>Panagrolaimomorpha</taxon>
        <taxon>Panagrolaimoidea</taxon>
        <taxon>Panagrolaimidae</taxon>
        <taxon>Panagrellus</taxon>
    </lineage>
</organism>
<evidence type="ECO:0000256" key="1">
    <source>
        <dbReference type="ARBA" id="ARBA00022884"/>
    </source>
</evidence>
<dbReference type="SMART" id="SM00322">
    <property type="entry name" value="KH"/>
    <property type="match status" value="1"/>
</dbReference>
<dbReference type="AlphaFoldDB" id="A0A7E5A071"/>
<keyword evidence="1" id="KW-0694">RNA-binding</keyword>
<feature type="region of interest" description="Disordered" evidence="2">
    <location>
        <begin position="277"/>
        <end position="303"/>
    </location>
</feature>
<evidence type="ECO:0000313" key="5">
    <source>
        <dbReference type="WBParaSite" id="Pan_g5881.t1"/>
    </source>
</evidence>
<accession>A0A7E5A071</accession>
<dbReference type="WBParaSite" id="Pan_g5881.t1">
    <property type="protein sequence ID" value="Pan_g5881.t1"/>
    <property type="gene ID" value="Pan_g5881"/>
</dbReference>
<evidence type="ECO:0000313" key="4">
    <source>
        <dbReference type="Proteomes" id="UP000492821"/>
    </source>
</evidence>
<dbReference type="Proteomes" id="UP000492821">
    <property type="component" value="Unassembled WGS sequence"/>
</dbReference>
<name>A0A7E5A071_PANRE</name>
<feature type="compositionally biased region" description="Low complexity" evidence="2">
    <location>
        <begin position="283"/>
        <end position="293"/>
    </location>
</feature>